<evidence type="ECO:0000256" key="4">
    <source>
        <dbReference type="ARBA" id="ARBA00022502"/>
    </source>
</evidence>
<comment type="pathway">
    <text evidence="2 8">Glycolipid biosynthesis; glycosylphosphatidylinositol-anchor biosynthesis.</text>
</comment>
<feature type="transmembrane region" description="Helical" evidence="8">
    <location>
        <begin position="76"/>
        <end position="94"/>
    </location>
</feature>
<evidence type="ECO:0000256" key="7">
    <source>
        <dbReference type="ARBA" id="ARBA00023136"/>
    </source>
</evidence>
<evidence type="ECO:0000256" key="5">
    <source>
        <dbReference type="ARBA" id="ARBA00022692"/>
    </source>
</evidence>
<comment type="similarity">
    <text evidence="3 8">Belongs to the PIGW family.</text>
</comment>
<dbReference type="InterPro" id="IPR009447">
    <property type="entry name" value="PIGW/GWT1"/>
</dbReference>
<feature type="transmembrane region" description="Helical" evidence="8">
    <location>
        <begin position="115"/>
        <end position="138"/>
    </location>
</feature>
<evidence type="ECO:0000256" key="8">
    <source>
        <dbReference type="RuleBase" id="RU280819"/>
    </source>
</evidence>
<feature type="transmembrane region" description="Helical" evidence="8">
    <location>
        <begin position="314"/>
        <end position="336"/>
    </location>
</feature>
<feature type="transmembrane region" description="Helical" evidence="8">
    <location>
        <begin position="150"/>
        <end position="171"/>
    </location>
</feature>
<dbReference type="UniPathway" id="UPA00196"/>
<dbReference type="VEuPathDB" id="FungiDB:BCV72DRAFT_259330"/>
<keyword evidence="8" id="KW-0012">Acyltransferase</keyword>
<dbReference type="EC" id="2.3.-.-" evidence="8"/>
<dbReference type="Pfam" id="PF06423">
    <property type="entry name" value="GWT1"/>
    <property type="match status" value="1"/>
</dbReference>
<dbReference type="OrthoDB" id="15270at2759"/>
<accession>A0A1X0RI58</accession>
<keyword evidence="5 8" id="KW-0812">Transmembrane</keyword>
<feature type="transmembrane region" description="Helical" evidence="8">
    <location>
        <begin position="385"/>
        <end position="406"/>
    </location>
</feature>
<keyword evidence="4 8" id="KW-0337">GPI-anchor biosynthesis</keyword>
<feature type="transmembrane region" description="Helical" evidence="8">
    <location>
        <begin position="215"/>
        <end position="235"/>
    </location>
</feature>
<evidence type="ECO:0000313" key="9">
    <source>
        <dbReference type="EMBL" id="ORE11689.1"/>
    </source>
</evidence>
<evidence type="ECO:0000256" key="2">
    <source>
        <dbReference type="ARBA" id="ARBA00004687"/>
    </source>
</evidence>
<feature type="transmembrane region" description="Helical" evidence="8">
    <location>
        <begin position="281"/>
        <end position="302"/>
    </location>
</feature>
<comment type="subcellular location">
    <subcellularLocation>
        <location evidence="8">Endoplasmic reticulum membrane</location>
        <topology evidence="8">Multi-pass membrane protein</topology>
    </subcellularLocation>
    <subcellularLocation>
        <location evidence="1">Membrane</location>
        <topology evidence="1">Multi-pass membrane protein</topology>
    </subcellularLocation>
</comment>
<keyword evidence="8" id="KW-0808">Transferase</keyword>
<dbReference type="GO" id="GO:0005789">
    <property type="term" value="C:endoplasmic reticulum membrane"/>
    <property type="evidence" value="ECO:0007669"/>
    <property type="project" value="UniProtKB-SubCell"/>
</dbReference>
<dbReference type="GO" id="GO:0032216">
    <property type="term" value="F:glucosaminyl-phosphatidylinositol O-acyltransferase activity"/>
    <property type="evidence" value="ECO:0007669"/>
    <property type="project" value="TreeGrafter"/>
</dbReference>
<keyword evidence="6 8" id="KW-1133">Transmembrane helix</keyword>
<dbReference type="PANTHER" id="PTHR20661">
    <property type="entry name" value="PHOSPHATIDYLINOSITOL-GLYCAN BIOSYNTHESIS CLASS W PROTEIN"/>
    <property type="match status" value="1"/>
</dbReference>
<sequence>MVEISEEEYKLAKEAHVSNCTGGTIHEIFDIGIIILISHYVWNVLVKSKRINPDSFLTQFMIYVVPLLSLQTWASSYGYIAIFVGKGFIFYQIFKSLKQEPLKKMDTKSTYRPFLTIYRAGLMLMTCMDILAVDFQFYPRRFAKVETFGISLMDLGVGSFVFSSGVVAARSYLNHHQPGLMKALRSGLAILVLGFARFFLTKSVNYQEHVSEYGLHWNFFFTLGFLPPMVTLLGFLRKHMPFVVPAFAIIIGYQYALNQGLQDWILNAPRTDVISANKEGVCSFMGYLSIFMFGLQCGEILFQKRLSEPAKQKKMLIIGYISSLAFVGSSYLWTWLQPEFGISRRMANLPYVLCVASLNIYLITTSMAIELLVTDQKQPGLLEAINANGLFTFLLANVLTGIVNLSMRTLYMNTINSFIVNLCYMLIVALIPWFMWTRLHIQLKV</sequence>
<protein>
    <recommendedName>
        <fullName evidence="8">GPI-anchored wall transfer protein</fullName>
        <ecNumber evidence="8">2.3.-.-</ecNumber>
    </recommendedName>
</protein>
<evidence type="ECO:0000256" key="6">
    <source>
        <dbReference type="ARBA" id="ARBA00022989"/>
    </source>
</evidence>
<gene>
    <name evidence="9" type="ORF">BCV72DRAFT_259330</name>
</gene>
<name>A0A1X0RI58_RHIZD</name>
<proteinExistence type="inferred from homology"/>
<reference evidence="9" key="1">
    <citation type="journal article" date="2016" name="Proc. Natl. Acad. Sci. U.S.A.">
        <title>Lipid metabolic changes in an early divergent fungus govern the establishment of a mutualistic symbiosis with endobacteria.</title>
        <authorList>
            <person name="Lastovetsky O.A."/>
            <person name="Gaspar M.L."/>
            <person name="Mondo S.J."/>
            <person name="LaButti K.M."/>
            <person name="Sandor L."/>
            <person name="Grigoriev I.V."/>
            <person name="Henry S.A."/>
            <person name="Pawlowska T.E."/>
        </authorList>
    </citation>
    <scope>NUCLEOTIDE SEQUENCE [LARGE SCALE GENOMIC DNA]</scope>
    <source>
        <strain evidence="9">ATCC 52814</strain>
    </source>
</reference>
<feature type="transmembrane region" description="Helical" evidence="8">
    <location>
        <begin position="348"/>
        <end position="373"/>
    </location>
</feature>
<evidence type="ECO:0000256" key="1">
    <source>
        <dbReference type="ARBA" id="ARBA00004141"/>
    </source>
</evidence>
<evidence type="ECO:0000256" key="3">
    <source>
        <dbReference type="ARBA" id="ARBA00007559"/>
    </source>
</evidence>
<feature type="transmembrane region" description="Helical" evidence="8">
    <location>
        <begin position="28"/>
        <end position="46"/>
    </location>
</feature>
<dbReference type="PIRSF" id="PIRSF017321">
    <property type="entry name" value="GWT1"/>
    <property type="match status" value="1"/>
</dbReference>
<dbReference type="EMBL" id="KV921855">
    <property type="protein sequence ID" value="ORE11689.1"/>
    <property type="molecule type" value="Genomic_DNA"/>
</dbReference>
<keyword evidence="8" id="KW-0256">Endoplasmic reticulum</keyword>
<dbReference type="PANTHER" id="PTHR20661:SF0">
    <property type="entry name" value="PHOSPHATIDYLINOSITOL-GLYCAN BIOSYNTHESIS CLASS W PROTEIN"/>
    <property type="match status" value="1"/>
</dbReference>
<keyword evidence="7 8" id="KW-0472">Membrane</keyword>
<dbReference type="AlphaFoldDB" id="A0A1X0RI58"/>
<comment type="function">
    <text evidence="8">A acetyltransferase, which acetylates the inositol ring of phosphatidylinositol during biosynthesis of GPI-anchor.</text>
</comment>
<organism evidence="9">
    <name type="scientific">Rhizopus microsporus var. microsporus</name>
    <dbReference type="NCBI Taxonomy" id="86635"/>
    <lineage>
        <taxon>Eukaryota</taxon>
        <taxon>Fungi</taxon>
        <taxon>Fungi incertae sedis</taxon>
        <taxon>Mucoromycota</taxon>
        <taxon>Mucoromycotina</taxon>
        <taxon>Mucoromycetes</taxon>
        <taxon>Mucorales</taxon>
        <taxon>Mucorineae</taxon>
        <taxon>Rhizopodaceae</taxon>
        <taxon>Rhizopus</taxon>
    </lineage>
</organism>
<dbReference type="Proteomes" id="UP000242414">
    <property type="component" value="Unassembled WGS sequence"/>
</dbReference>
<feature type="transmembrane region" description="Helical" evidence="8">
    <location>
        <begin position="183"/>
        <end position="200"/>
    </location>
</feature>
<dbReference type="GO" id="GO:0072659">
    <property type="term" value="P:protein localization to plasma membrane"/>
    <property type="evidence" value="ECO:0007669"/>
    <property type="project" value="TreeGrafter"/>
</dbReference>
<feature type="transmembrane region" description="Helical" evidence="8">
    <location>
        <begin position="418"/>
        <end position="436"/>
    </location>
</feature>
<dbReference type="GO" id="GO:0006506">
    <property type="term" value="P:GPI anchor biosynthetic process"/>
    <property type="evidence" value="ECO:0007669"/>
    <property type="project" value="UniProtKB-UniPathway"/>
</dbReference>